<dbReference type="GO" id="GO:0005791">
    <property type="term" value="C:rough endoplasmic reticulum"/>
    <property type="evidence" value="ECO:0007669"/>
    <property type="project" value="UniProtKB-SubCell"/>
</dbReference>
<evidence type="ECO:0000256" key="19">
    <source>
        <dbReference type="ARBA" id="ARBA00023098"/>
    </source>
</evidence>
<dbReference type="GO" id="GO:0005615">
    <property type="term" value="C:extracellular space"/>
    <property type="evidence" value="ECO:0007669"/>
    <property type="project" value="TreeGrafter"/>
</dbReference>
<evidence type="ECO:0000256" key="27">
    <source>
        <dbReference type="ARBA" id="ARBA00023799"/>
    </source>
</evidence>
<proteinExistence type="inferred from homology"/>
<sequence length="185" mass="20741">MHPTLLGILGLALLGALHAQDNIPVQPDFQQNEVLGRWYCVGLASNSPWFKEKRHLLTMCTTTISPSTDGNLEVSSTYPKGDECVTRKSLYMRTEQPGRFSYTSSHWGSKHDIRVVDTNYNEYALVATQINKSTSSSTMVLLYSRTKKVSPERLERFTQLSKELGLTDEEISILPETGEKLEGQG</sequence>
<evidence type="ECO:0000256" key="22">
    <source>
        <dbReference type="ARBA" id="ARBA00023160"/>
    </source>
</evidence>
<evidence type="ECO:0000256" key="7">
    <source>
        <dbReference type="ARBA" id="ARBA00011245"/>
    </source>
</evidence>
<accession>A0A7K4Z108</accession>
<dbReference type="PRINTS" id="PR01254">
    <property type="entry name" value="PGNDSYNTHASE"/>
</dbReference>
<feature type="non-terminal residue" evidence="35">
    <location>
        <position position="185"/>
    </location>
</feature>
<dbReference type="GO" id="GO:0001516">
    <property type="term" value="P:prostaglandin biosynthetic process"/>
    <property type="evidence" value="ECO:0007669"/>
    <property type="project" value="UniProtKB-KW"/>
</dbReference>
<keyword evidence="11" id="KW-0444">Lipid biosynthesis</keyword>
<feature type="chain" id="PRO_5029634032" description="Prostaglandin-H2 D-isomerase" evidence="33">
    <location>
        <begin position="20"/>
        <end position="185"/>
    </location>
</feature>
<dbReference type="InterPro" id="IPR012674">
    <property type="entry name" value="Calycin"/>
</dbReference>
<evidence type="ECO:0000256" key="1">
    <source>
        <dbReference type="ARBA" id="ARBA00004126"/>
    </source>
</evidence>
<gene>
    <name evidence="35" type="primary">Lipo</name>
    <name evidence="35" type="ORF">BUCABY_R13060</name>
</gene>
<dbReference type="GO" id="GO:0043303">
    <property type="term" value="P:mast cell degranulation"/>
    <property type="evidence" value="ECO:0007669"/>
    <property type="project" value="UniProtKB-KW"/>
</dbReference>
<organism evidence="35 36">
    <name type="scientific">Bucorvus abyssinicus</name>
    <name type="common">Northern ground-hornbill</name>
    <name type="synonym">Abyssinian ground-hornbill</name>
    <dbReference type="NCBI Taxonomy" id="153643"/>
    <lineage>
        <taxon>Eukaryota</taxon>
        <taxon>Metazoa</taxon>
        <taxon>Chordata</taxon>
        <taxon>Craniata</taxon>
        <taxon>Vertebrata</taxon>
        <taxon>Euteleostomi</taxon>
        <taxon>Archelosauria</taxon>
        <taxon>Archosauria</taxon>
        <taxon>Dinosauria</taxon>
        <taxon>Saurischia</taxon>
        <taxon>Theropoda</taxon>
        <taxon>Coelurosauria</taxon>
        <taxon>Aves</taxon>
        <taxon>Neognathae</taxon>
        <taxon>Neoaves</taxon>
        <taxon>Telluraves</taxon>
        <taxon>Coraciimorphae</taxon>
        <taxon>Bucerotiformes</taxon>
        <taxon>Bucorvidae</taxon>
        <taxon>Bucorvus</taxon>
    </lineage>
</organism>
<dbReference type="AlphaFoldDB" id="A0A7K4Z108"/>
<dbReference type="InterPro" id="IPR022272">
    <property type="entry name" value="Lipocalin_CS"/>
</dbReference>
<evidence type="ECO:0000256" key="13">
    <source>
        <dbReference type="ARBA" id="ARBA00022585"/>
    </source>
</evidence>
<evidence type="ECO:0000256" key="25">
    <source>
        <dbReference type="ARBA" id="ARBA00023242"/>
    </source>
</evidence>
<dbReference type="Proteomes" id="UP000551127">
    <property type="component" value="Unassembled WGS sequence"/>
</dbReference>
<keyword evidence="12" id="KW-0964">Secreted</keyword>
<keyword evidence="22" id="KW-0275">Fatty acid biosynthesis</keyword>
<keyword evidence="10" id="KW-0644">Prostaglandin metabolism</keyword>
<dbReference type="InterPro" id="IPR002345">
    <property type="entry name" value="Lipocalin"/>
</dbReference>
<evidence type="ECO:0000256" key="6">
    <source>
        <dbReference type="ARBA" id="ARBA00006889"/>
    </source>
</evidence>
<keyword evidence="36" id="KW-1185">Reference proteome</keyword>
<evidence type="ECO:0000256" key="21">
    <source>
        <dbReference type="ARBA" id="ARBA00023157"/>
    </source>
</evidence>
<evidence type="ECO:0000256" key="30">
    <source>
        <dbReference type="ARBA" id="ARBA00031917"/>
    </source>
</evidence>
<evidence type="ECO:0000256" key="16">
    <source>
        <dbReference type="ARBA" id="ARBA00022824"/>
    </source>
</evidence>
<dbReference type="PANTHER" id="PTHR11430">
    <property type="entry name" value="LIPOCALIN"/>
    <property type="match status" value="1"/>
</dbReference>
<keyword evidence="23" id="KW-0325">Glycoprotein</keyword>
<protein>
    <recommendedName>
        <fullName evidence="28">Prostaglandin-H2 D-isomerase</fullName>
        <ecNumber evidence="27">5.3.99.2</ecNumber>
    </recommendedName>
    <alternativeName>
        <fullName evidence="31">Glutathione-independent PGD synthase</fullName>
    </alternativeName>
    <alternativeName>
        <fullName evidence="30">Lipocalin-type prostaglandin-D synthase</fullName>
    </alternativeName>
    <alternativeName>
        <fullName evidence="29">Prostaglandin-D2 synthase</fullName>
    </alternativeName>
</protein>
<name>A0A7K4Z108_BUCAB</name>
<evidence type="ECO:0000259" key="34">
    <source>
        <dbReference type="Pfam" id="PF00061"/>
    </source>
</evidence>
<dbReference type="OrthoDB" id="9048943at2759"/>
<evidence type="ECO:0000256" key="11">
    <source>
        <dbReference type="ARBA" id="ARBA00022516"/>
    </source>
</evidence>
<dbReference type="GO" id="GO:0048471">
    <property type="term" value="C:perinuclear region of cytoplasm"/>
    <property type="evidence" value="ECO:0007669"/>
    <property type="project" value="UniProtKB-SubCell"/>
</dbReference>
<comment type="caution">
    <text evidence="35">The sequence shown here is derived from an EMBL/GenBank/DDBJ whole genome shotgun (WGS) entry which is preliminary data.</text>
</comment>
<keyword evidence="8" id="KW-0813">Transport</keyword>
<comment type="subcellular location">
    <subcellularLocation>
        <location evidence="4">Cytoplasm</location>
        <location evidence="4">Perinuclear region</location>
    </subcellularLocation>
    <subcellularLocation>
        <location evidence="3">Golgi apparatus</location>
    </subcellularLocation>
    <subcellularLocation>
        <location evidence="1">Nucleus membrane</location>
    </subcellularLocation>
    <subcellularLocation>
        <location evidence="2">Rough endoplasmic reticulum</location>
    </subcellularLocation>
    <subcellularLocation>
        <location evidence="5">Secreted</location>
    </subcellularLocation>
</comment>
<dbReference type="GO" id="GO:0036094">
    <property type="term" value="F:small molecule binding"/>
    <property type="evidence" value="ECO:0007669"/>
    <property type="project" value="InterPro"/>
</dbReference>
<evidence type="ECO:0000256" key="20">
    <source>
        <dbReference type="ARBA" id="ARBA00023136"/>
    </source>
</evidence>
<keyword evidence="17" id="KW-0276">Fatty acid metabolism</keyword>
<keyword evidence="13" id="KW-0643">Prostaglandin biosynthesis</keyword>
<evidence type="ECO:0000256" key="4">
    <source>
        <dbReference type="ARBA" id="ARBA00004556"/>
    </source>
</evidence>
<feature type="domain" description="Lipocalin/cytosolic fatty-acid binding" evidence="34">
    <location>
        <begin position="36"/>
        <end position="177"/>
    </location>
</feature>
<keyword evidence="21" id="KW-1015">Disulfide bond</keyword>
<keyword evidence="14" id="KW-0467">Mast cell degranulation</keyword>
<dbReference type="InterPro" id="IPR000566">
    <property type="entry name" value="Lipocln_cytosolic_FA-bd_dom"/>
</dbReference>
<keyword evidence="16" id="KW-0256">Endoplasmic reticulum</keyword>
<reference evidence="35 36" key="1">
    <citation type="submission" date="2019-09" db="EMBL/GenBank/DDBJ databases">
        <title>Bird 10,000 Genomes (B10K) Project - Family phase.</title>
        <authorList>
            <person name="Zhang G."/>
        </authorList>
    </citation>
    <scope>NUCLEOTIDE SEQUENCE [LARGE SCALE GENOMIC DNA]</scope>
    <source>
        <strain evidence="35">B10K-DU-012-80</strain>
    </source>
</reference>
<keyword evidence="24" id="KW-0413">Isomerase</keyword>
<evidence type="ECO:0000256" key="9">
    <source>
        <dbReference type="ARBA" id="ARBA00022490"/>
    </source>
</evidence>
<keyword evidence="20" id="KW-0472">Membrane</keyword>
<evidence type="ECO:0000256" key="32">
    <source>
        <dbReference type="RuleBase" id="RU003695"/>
    </source>
</evidence>
<evidence type="ECO:0000256" key="3">
    <source>
        <dbReference type="ARBA" id="ARBA00004555"/>
    </source>
</evidence>
<dbReference type="GO" id="GO:0031965">
    <property type="term" value="C:nuclear membrane"/>
    <property type="evidence" value="ECO:0007669"/>
    <property type="project" value="UniProtKB-SubCell"/>
</dbReference>
<evidence type="ECO:0000313" key="36">
    <source>
        <dbReference type="Proteomes" id="UP000551127"/>
    </source>
</evidence>
<comment type="catalytic activity">
    <reaction evidence="26">
        <text>prostaglandin H2 = prostaglandin D2</text>
        <dbReference type="Rhea" id="RHEA:10600"/>
        <dbReference type="ChEBI" id="CHEBI:57405"/>
        <dbReference type="ChEBI" id="CHEBI:57406"/>
        <dbReference type="EC" id="5.3.99.2"/>
    </reaction>
</comment>
<dbReference type="GO" id="GO:0005794">
    <property type="term" value="C:Golgi apparatus"/>
    <property type="evidence" value="ECO:0007669"/>
    <property type="project" value="UniProtKB-SubCell"/>
</dbReference>
<evidence type="ECO:0000256" key="28">
    <source>
        <dbReference type="ARBA" id="ARBA00023891"/>
    </source>
</evidence>
<dbReference type="PRINTS" id="PR00179">
    <property type="entry name" value="LIPOCALIN"/>
</dbReference>
<evidence type="ECO:0000256" key="10">
    <source>
        <dbReference type="ARBA" id="ARBA00022501"/>
    </source>
</evidence>
<evidence type="ECO:0000256" key="15">
    <source>
        <dbReference type="ARBA" id="ARBA00022729"/>
    </source>
</evidence>
<evidence type="ECO:0000313" key="35">
    <source>
        <dbReference type="EMBL" id="NWR65002.1"/>
    </source>
</evidence>
<evidence type="ECO:0000256" key="5">
    <source>
        <dbReference type="ARBA" id="ARBA00004613"/>
    </source>
</evidence>
<keyword evidence="19" id="KW-0443">Lipid metabolism</keyword>
<evidence type="ECO:0000256" key="12">
    <source>
        <dbReference type="ARBA" id="ARBA00022525"/>
    </source>
</evidence>
<dbReference type="EC" id="5.3.99.2" evidence="27"/>
<keyword evidence="25" id="KW-0539">Nucleus</keyword>
<dbReference type="Pfam" id="PF00061">
    <property type="entry name" value="Lipocalin"/>
    <property type="match status" value="1"/>
</dbReference>
<keyword evidence="18" id="KW-0333">Golgi apparatus</keyword>
<evidence type="ECO:0000256" key="31">
    <source>
        <dbReference type="ARBA" id="ARBA00032350"/>
    </source>
</evidence>
<feature type="non-terminal residue" evidence="35">
    <location>
        <position position="1"/>
    </location>
</feature>
<evidence type="ECO:0000256" key="8">
    <source>
        <dbReference type="ARBA" id="ARBA00022448"/>
    </source>
</evidence>
<evidence type="ECO:0000256" key="29">
    <source>
        <dbReference type="ARBA" id="ARBA00030654"/>
    </source>
</evidence>
<evidence type="ECO:0000256" key="24">
    <source>
        <dbReference type="ARBA" id="ARBA00023235"/>
    </source>
</evidence>
<comment type="similarity">
    <text evidence="6 32">Belongs to the calycin superfamily. Lipocalin family.</text>
</comment>
<dbReference type="PROSITE" id="PS00213">
    <property type="entry name" value="LIPOCALIN"/>
    <property type="match status" value="1"/>
</dbReference>
<evidence type="ECO:0000256" key="26">
    <source>
        <dbReference type="ARBA" id="ARBA00023698"/>
    </source>
</evidence>
<evidence type="ECO:0000256" key="33">
    <source>
        <dbReference type="SAM" id="SignalP"/>
    </source>
</evidence>
<evidence type="ECO:0000256" key="23">
    <source>
        <dbReference type="ARBA" id="ARBA00023180"/>
    </source>
</evidence>
<dbReference type="Gene3D" id="2.40.128.20">
    <property type="match status" value="1"/>
</dbReference>
<evidence type="ECO:0000256" key="14">
    <source>
        <dbReference type="ARBA" id="ARBA00022675"/>
    </source>
</evidence>
<keyword evidence="15 33" id="KW-0732">Signal</keyword>
<dbReference type="PANTHER" id="PTHR11430:SF86">
    <property type="entry name" value="PROSTAGLANDIN-H2 D-ISOMERASE"/>
    <property type="match status" value="1"/>
</dbReference>
<keyword evidence="9" id="KW-0963">Cytoplasm</keyword>
<comment type="subunit">
    <text evidence="7">Monomer.</text>
</comment>
<feature type="signal peptide" evidence="33">
    <location>
        <begin position="1"/>
        <end position="19"/>
    </location>
</feature>
<dbReference type="GO" id="GO:0004667">
    <property type="term" value="F:prostaglandin-D synthase activity"/>
    <property type="evidence" value="ECO:0007669"/>
    <property type="project" value="UniProtKB-EC"/>
</dbReference>
<dbReference type="EMBL" id="VYZL01004924">
    <property type="protein sequence ID" value="NWR65002.1"/>
    <property type="molecule type" value="Genomic_DNA"/>
</dbReference>
<evidence type="ECO:0000256" key="17">
    <source>
        <dbReference type="ARBA" id="ARBA00022832"/>
    </source>
</evidence>
<evidence type="ECO:0000256" key="18">
    <source>
        <dbReference type="ARBA" id="ARBA00023034"/>
    </source>
</evidence>
<evidence type="ECO:0000256" key="2">
    <source>
        <dbReference type="ARBA" id="ARBA00004427"/>
    </source>
</evidence>
<dbReference type="SUPFAM" id="SSF50814">
    <property type="entry name" value="Lipocalins"/>
    <property type="match status" value="1"/>
</dbReference>